<dbReference type="EMBL" id="RSEB01000003">
    <property type="protein sequence ID" value="RRR99429.1"/>
    <property type="molecule type" value="Genomic_DNA"/>
</dbReference>
<reference evidence="1 2" key="1">
    <citation type="submission" date="2018-12" db="EMBL/GenBank/DDBJ databases">
        <title>Glycomyces sp. YIM 121974 draft genome.</title>
        <authorList>
            <person name="Li Q."/>
        </authorList>
    </citation>
    <scope>NUCLEOTIDE SEQUENCE [LARGE SCALE GENOMIC DNA]</scope>
    <source>
        <strain evidence="1 2">YIM 121974</strain>
    </source>
</reference>
<gene>
    <name evidence="1" type="ORF">EIW28_12015</name>
</gene>
<protein>
    <submittedName>
        <fullName evidence="1">Uncharacterized protein</fullName>
    </submittedName>
</protein>
<dbReference type="Pfam" id="PF18616">
    <property type="entry name" value="CdiI_3"/>
    <property type="match status" value="1"/>
</dbReference>
<dbReference type="CDD" id="cd20691">
    <property type="entry name" value="CdiI_EC536-like"/>
    <property type="match status" value="1"/>
</dbReference>
<dbReference type="RefSeq" id="WP_125247943.1">
    <property type="nucleotide sequence ID" value="NZ_RSEB01000003.1"/>
</dbReference>
<evidence type="ECO:0000313" key="2">
    <source>
        <dbReference type="Proteomes" id="UP000277256"/>
    </source>
</evidence>
<proteinExistence type="predicted"/>
<sequence>MKRADYRESLEELTGDRWPEPGSDATRLVRNAYAAYTKPAEALTVEELRLLIGQQVALEWTVPFAIDELERDPLAEGDMYPGDLMNACMSLPEAYFADHRDEKDRLREIAVRIDAGDWDLAFSDRHSDWRST</sequence>
<dbReference type="AlphaFoldDB" id="A0A426UXY3"/>
<keyword evidence="2" id="KW-1185">Reference proteome</keyword>
<dbReference type="InterPro" id="IPR040547">
    <property type="entry name" value="CdiI"/>
</dbReference>
<comment type="caution">
    <text evidence="1">The sequence shown here is derived from an EMBL/GenBank/DDBJ whole genome shotgun (WGS) entry which is preliminary data.</text>
</comment>
<organism evidence="1 2">
    <name type="scientific">Glycomyces terrestris</name>
    <dbReference type="NCBI Taxonomy" id="2493553"/>
    <lineage>
        <taxon>Bacteria</taxon>
        <taxon>Bacillati</taxon>
        <taxon>Actinomycetota</taxon>
        <taxon>Actinomycetes</taxon>
        <taxon>Glycomycetales</taxon>
        <taxon>Glycomycetaceae</taxon>
        <taxon>Glycomyces</taxon>
    </lineage>
</organism>
<evidence type="ECO:0000313" key="1">
    <source>
        <dbReference type="EMBL" id="RRR99429.1"/>
    </source>
</evidence>
<dbReference type="Proteomes" id="UP000277256">
    <property type="component" value="Unassembled WGS sequence"/>
</dbReference>
<dbReference type="OrthoDB" id="4829274at2"/>
<name>A0A426UXY3_9ACTN</name>
<accession>A0A426UXY3</accession>